<accession>A0A376RLN4</accession>
<gene>
    <name evidence="1" type="ORF">NCTC10865_04115</name>
</gene>
<proteinExistence type="predicted"/>
<name>A0A376RLN4_ECOLX</name>
<dbReference type="Proteomes" id="UP000254159">
    <property type="component" value="Unassembled WGS sequence"/>
</dbReference>
<organism evidence="1 2">
    <name type="scientific">Escherichia coli</name>
    <dbReference type="NCBI Taxonomy" id="562"/>
    <lineage>
        <taxon>Bacteria</taxon>
        <taxon>Pseudomonadati</taxon>
        <taxon>Pseudomonadota</taxon>
        <taxon>Gammaproteobacteria</taxon>
        <taxon>Enterobacterales</taxon>
        <taxon>Enterobacteriaceae</taxon>
        <taxon>Escherichia</taxon>
    </lineage>
</organism>
<protein>
    <submittedName>
        <fullName evidence="1">Uncharacterized protein</fullName>
    </submittedName>
</protein>
<sequence length="153" mass="16513">MTCFNVISEEPSKATLLIFLAVFNFAAVEALPDSSPERPPLNVCRLVQVFAVLSNGIFSPLVPSSRKPRYSITAATVDFARISRPTFVRVARLATSFPVKYGNLPAAVVSPASAVRVASFGCLPASGVSHGGRKIRVVAQRRSQLVQRVQCIR</sequence>
<dbReference type="AlphaFoldDB" id="A0A376RLN4"/>
<reference evidence="1 2" key="1">
    <citation type="submission" date="2018-06" db="EMBL/GenBank/DDBJ databases">
        <authorList>
            <consortium name="Pathogen Informatics"/>
            <person name="Doyle S."/>
        </authorList>
    </citation>
    <scope>NUCLEOTIDE SEQUENCE [LARGE SCALE GENOMIC DNA]</scope>
    <source>
        <strain evidence="1 2">NCTC10865</strain>
    </source>
</reference>
<evidence type="ECO:0000313" key="1">
    <source>
        <dbReference type="EMBL" id="STI18773.1"/>
    </source>
</evidence>
<evidence type="ECO:0000313" key="2">
    <source>
        <dbReference type="Proteomes" id="UP000254159"/>
    </source>
</evidence>
<dbReference type="EMBL" id="UGCD01000002">
    <property type="protein sequence ID" value="STI18773.1"/>
    <property type="molecule type" value="Genomic_DNA"/>
</dbReference>